<comment type="caution">
    <text evidence="2">The sequence shown here is derived from an EMBL/GenBank/DDBJ whole genome shotgun (WGS) entry which is preliminary data.</text>
</comment>
<dbReference type="AlphaFoldDB" id="A0A811MSY3"/>
<dbReference type="InterPro" id="IPR007541">
    <property type="entry name" value="Uncharacterised_BSP"/>
</dbReference>
<dbReference type="Pfam" id="PF04450">
    <property type="entry name" value="BSP"/>
    <property type="match status" value="1"/>
</dbReference>
<dbReference type="Proteomes" id="UP000604825">
    <property type="component" value="Unassembled WGS sequence"/>
</dbReference>
<dbReference type="OrthoDB" id="891726at2759"/>
<organism evidence="2 3">
    <name type="scientific">Miscanthus lutarioriparius</name>
    <dbReference type="NCBI Taxonomy" id="422564"/>
    <lineage>
        <taxon>Eukaryota</taxon>
        <taxon>Viridiplantae</taxon>
        <taxon>Streptophyta</taxon>
        <taxon>Embryophyta</taxon>
        <taxon>Tracheophyta</taxon>
        <taxon>Spermatophyta</taxon>
        <taxon>Magnoliopsida</taxon>
        <taxon>Liliopsida</taxon>
        <taxon>Poales</taxon>
        <taxon>Poaceae</taxon>
        <taxon>PACMAD clade</taxon>
        <taxon>Panicoideae</taxon>
        <taxon>Andropogonodae</taxon>
        <taxon>Andropogoneae</taxon>
        <taxon>Saccharinae</taxon>
        <taxon>Miscanthus</taxon>
    </lineage>
</organism>
<protein>
    <submittedName>
        <fullName evidence="2">Uncharacterized protein</fullName>
    </submittedName>
</protein>
<evidence type="ECO:0000313" key="3">
    <source>
        <dbReference type="Proteomes" id="UP000604825"/>
    </source>
</evidence>
<keyword evidence="3" id="KW-1185">Reference proteome</keyword>
<dbReference type="PANTHER" id="PTHR33321">
    <property type="match status" value="1"/>
</dbReference>
<dbReference type="EMBL" id="CAJGYO010000002">
    <property type="protein sequence ID" value="CAD6213029.1"/>
    <property type="molecule type" value="Genomic_DNA"/>
</dbReference>
<proteinExistence type="predicted"/>
<feature type="signal peptide" evidence="1">
    <location>
        <begin position="1"/>
        <end position="19"/>
    </location>
</feature>
<dbReference type="PANTHER" id="PTHR33321:SF24">
    <property type="entry name" value="LEGUME LECTIN DOMAIN-CONTAINING PROTEIN"/>
    <property type="match status" value="1"/>
</dbReference>
<gene>
    <name evidence="2" type="ORF">NCGR_LOCUS8744</name>
</gene>
<evidence type="ECO:0000256" key="1">
    <source>
        <dbReference type="SAM" id="SignalP"/>
    </source>
</evidence>
<evidence type="ECO:0000313" key="2">
    <source>
        <dbReference type="EMBL" id="CAD6213029.1"/>
    </source>
</evidence>
<keyword evidence="1" id="KW-0732">Signal</keyword>
<reference evidence="2" key="1">
    <citation type="submission" date="2020-10" db="EMBL/GenBank/DDBJ databases">
        <authorList>
            <person name="Han B."/>
            <person name="Lu T."/>
            <person name="Zhao Q."/>
            <person name="Huang X."/>
            <person name="Zhao Y."/>
        </authorList>
    </citation>
    <scope>NUCLEOTIDE SEQUENCE</scope>
</reference>
<sequence length="224" mass="24468">MKLHVATVASLLVLATAGAVTFDATNTASNTTGGQRFDQAVGLDYAKQVLSDASTFVWNTFNQPSPADRRPVDAVTLVVEDIGGVAFTVSSDIHLSAQYVGGYDSGDVKTEVTGVLYHEVVHVWQWGLQDYGAHPGIFEGIADYVRLKAGYAPGHWVQPGQGDSWDQGYDVTARFLDYCDSLEPGFVALLNAKLKDGYDEDYFQQILGKNVQQLWQDYKAKYGS</sequence>
<feature type="chain" id="PRO_5032317298" evidence="1">
    <location>
        <begin position="20"/>
        <end position="224"/>
    </location>
</feature>
<accession>A0A811MSY3</accession>
<name>A0A811MSY3_9POAL</name>